<dbReference type="Pfam" id="PF01496">
    <property type="entry name" value="V_ATPase_I"/>
    <property type="match status" value="1"/>
</dbReference>
<evidence type="ECO:0000256" key="8">
    <source>
        <dbReference type="ARBA" id="ARBA00059506"/>
    </source>
</evidence>
<feature type="region of interest" description="Disordered" evidence="12">
    <location>
        <begin position="312"/>
        <end position="370"/>
    </location>
</feature>
<keyword evidence="6 10" id="KW-0406">Ion transport</keyword>
<evidence type="ECO:0000256" key="5">
    <source>
        <dbReference type="ARBA" id="ARBA00022989"/>
    </source>
</evidence>
<comment type="similarity">
    <text evidence="2 10">Belongs to the V-ATPase 116 kDa subunit family.</text>
</comment>
<protein>
    <recommendedName>
        <fullName evidence="9 10">A-type ATP synthase subunit I</fullName>
    </recommendedName>
</protein>
<dbReference type="PANTHER" id="PTHR11629">
    <property type="entry name" value="VACUOLAR PROTON ATPASES"/>
    <property type="match status" value="1"/>
</dbReference>
<dbReference type="RefSeq" id="WP_159765313.1">
    <property type="nucleotide sequence ID" value="NZ_WUUT01000008.1"/>
</dbReference>
<keyword evidence="11" id="KW-0175">Coiled coil</keyword>
<keyword evidence="4 10" id="KW-0812">Transmembrane</keyword>
<feature type="transmembrane region" description="Helical" evidence="10">
    <location>
        <begin position="413"/>
        <end position="436"/>
    </location>
</feature>
<keyword evidence="5 10" id="KW-1133">Transmembrane helix</keyword>
<evidence type="ECO:0000256" key="7">
    <source>
        <dbReference type="ARBA" id="ARBA00023136"/>
    </source>
</evidence>
<dbReference type="GO" id="GO:0046961">
    <property type="term" value="F:proton-transporting ATPase activity, rotational mechanism"/>
    <property type="evidence" value="ECO:0007669"/>
    <property type="project" value="InterPro"/>
</dbReference>
<dbReference type="GO" id="GO:0051117">
    <property type="term" value="F:ATPase binding"/>
    <property type="evidence" value="ECO:0007669"/>
    <property type="project" value="TreeGrafter"/>
</dbReference>
<evidence type="ECO:0000313" key="13">
    <source>
        <dbReference type="EMBL" id="MXR53046.1"/>
    </source>
</evidence>
<evidence type="ECO:0000256" key="10">
    <source>
        <dbReference type="RuleBase" id="RU361189"/>
    </source>
</evidence>
<evidence type="ECO:0000256" key="1">
    <source>
        <dbReference type="ARBA" id="ARBA00004141"/>
    </source>
</evidence>
<dbReference type="GO" id="GO:0007035">
    <property type="term" value="P:vacuolar acidification"/>
    <property type="evidence" value="ECO:0007669"/>
    <property type="project" value="TreeGrafter"/>
</dbReference>
<dbReference type="GO" id="GO:0016471">
    <property type="term" value="C:vacuolar proton-transporting V-type ATPase complex"/>
    <property type="evidence" value="ECO:0007669"/>
    <property type="project" value="TreeGrafter"/>
</dbReference>
<proteinExistence type="inferred from homology"/>
<evidence type="ECO:0000256" key="12">
    <source>
        <dbReference type="SAM" id="MobiDB-lite"/>
    </source>
</evidence>
<dbReference type="GO" id="GO:0033179">
    <property type="term" value="C:proton-transporting V-type ATPase, V0 domain"/>
    <property type="evidence" value="ECO:0007669"/>
    <property type="project" value="InterPro"/>
</dbReference>
<evidence type="ECO:0000256" key="9">
    <source>
        <dbReference type="ARBA" id="ARBA00068671"/>
    </source>
</evidence>
<feature type="transmembrane region" description="Helical" evidence="10">
    <location>
        <begin position="700"/>
        <end position="722"/>
    </location>
</feature>
<feature type="transmembrane region" description="Helical" evidence="10">
    <location>
        <begin position="624"/>
        <end position="645"/>
    </location>
</feature>
<evidence type="ECO:0000256" key="11">
    <source>
        <dbReference type="SAM" id="Coils"/>
    </source>
</evidence>
<feature type="transmembrane region" description="Helical" evidence="10">
    <location>
        <begin position="527"/>
        <end position="546"/>
    </location>
</feature>
<evidence type="ECO:0000256" key="2">
    <source>
        <dbReference type="ARBA" id="ARBA00009904"/>
    </source>
</evidence>
<comment type="subcellular location">
    <subcellularLocation>
        <location evidence="1">Membrane</location>
        <topology evidence="1">Multi-pass membrane protein</topology>
    </subcellularLocation>
</comment>
<dbReference type="Gene3D" id="1.20.1460.20">
    <property type="match status" value="1"/>
</dbReference>
<feature type="transmembrane region" description="Helical" evidence="10">
    <location>
        <begin position="448"/>
        <end position="473"/>
    </location>
</feature>
<dbReference type="InterPro" id="IPR002490">
    <property type="entry name" value="V-ATPase_116kDa_su"/>
</dbReference>
<dbReference type="AlphaFoldDB" id="A0A6B0T9X4"/>
<keyword evidence="7 10" id="KW-0472">Membrane</keyword>
<evidence type="ECO:0000256" key="6">
    <source>
        <dbReference type="ARBA" id="ARBA00023065"/>
    </source>
</evidence>
<evidence type="ECO:0000256" key="4">
    <source>
        <dbReference type="ARBA" id="ARBA00022692"/>
    </source>
</evidence>
<accession>A0A6B0T9X4</accession>
<keyword evidence="14" id="KW-1185">Reference proteome</keyword>
<feature type="compositionally biased region" description="Basic and acidic residues" evidence="12">
    <location>
        <begin position="312"/>
        <end position="327"/>
    </location>
</feature>
<dbReference type="OrthoDB" id="85892at2157"/>
<reference evidence="13 14" key="1">
    <citation type="submission" date="2019-12" db="EMBL/GenBank/DDBJ databases">
        <title>Isolation and characterization of three novel carbon monoxide-oxidizing members of Halobacteria from salione crusts and soils.</title>
        <authorList>
            <person name="Myers M.R."/>
            <person name="King G.M."/>
        </authorList>
    </citation>
    <scope>NUCLEOTIDE SEQUENCE [LARGE SCALE GENOMIC DNA]</scope>
    <source>
        <strain evidence="13 14">WSH3</strain>
    </source>
</reference>
<keyword evidence="3 10" id="KW-0813">Transport</keyword>
<feature type="coiled-coil region" evidence="11">
    <location>
        <begin position="217"/>
        <end position="244"/>
    </location>
</feature>
<sequence length="754" mass="82974">MLRPEQMSKISVAGSKRVMDDVIETMHELNLVHITDYDGSWEGFEPGDSLEGADEVSSKLVTVRALESSLGLDEDEIDSDATVDLTNADERLEEIRQEVNDLDDRRNELEDRKREIDEQLDQMELFADLGLDLDLLWGYDSLDVLVGEGDAAAIEESLAEADHVEEYEVFTGSSSNSVAIFGYLAEDAEDDLDDALVGVPFTAYEVPQTEGDPESNVADLQEERQQIEAELESIENELNSIKLNSGNFLLALEEELTIEAEKTEAPLRFATTERSFIVEGWVPTNKVEDLESTLDSEIGGRLEISEIKRAEYTDASGHSEEEVHDEQAATDGGETVATDGGTPAGEPSTEEDEQVMTDGGKSDGDLVTVEDDPPVIQRNSKIVNPFEILTRAVNQPKYSEFDPTITLFLTFPLFFGFMIGDVGYGLLYVLLGYTVYKKFEDAVSDFGAVIVWLGLWTTLFGFLYGEVLGLHFIEQMGYHPVLKKGLDSTAWAISWLLIAVIAGWVHLNIGYILNFVEELSVHGAKEAVVEVGSWILMLNGLWMFIFSKLFEGGKPSFGEYALVGQNAMLAEGPIGFGFTGFPAVFGWIGLGLFLLGIVILLTGPWYEVVEFLVPLAHVLSYTRLTAVLLAKAGMALAVNLLYFGAYSDEEGFHFMHEYAPGYEPHGEEAEVVFGGISNMGGTLIELGPVQLALEGALLGLPVYIVGHVVVLAIGGTAAIQAVRLEYFEFFEKFYEGGGKNYEPFGHERTHTSDD</sequence>
<organism evidence="13 14">
    <name type="scientific">Halovenus carboxidivorans</name>
    <dbReference type="NCBI Taxonomy" id="2692199"/>
    <lineage>
        <taxon>Archaea</taxon>
        <taxon>Methanobacteriati</taxon>
        <taxon>Methanobacteriota</taxon>
        <taxon>Stenosarchaea group</taxon>
        <taxon>Halobacteria</taxon>
        <taxon>Halobacteriales</taxon>
        <taxon>Haloarculaceae</taxon>
        <taxon>Halovenus</taxon>
    </lineage>
</organism>
<feature type="transmembrane region" description="Helical" evidence="10">
    <location>
        <begin position="584"/>
        <end position="603"/>
    </location>
</feature>
<dbReference type="PANTHER" id="PTHR11629:SF63">
    <property type="entry name" value="V-TYPE PROTON ATPASE SUBUNIT A"/>
    <property type="match status" value="1"/>
</dbReference>
<comment type="function">
    <text evidence="8">Component of the A-type ATP synthase that produces ATP from ADP in the presence of a proton gradient across the membrane.</text>
</comment>
<comment type="caution">
    <text evidence="13">The sequence shown here is derived from an EMBL/GenBank/DDBJ whole genome shotgun (WGS) entry which is preliminary data.</text>
</comment>
<dbReference type="Gene3D" id="3.30.70.2170">
    <property type="match status" value="1"/>
</dbReference>
<evidence type="ECO:0000313" key="14">
    <source>
        <dbReference type="Proteomes" id="UP000466535"/>
    </source>
</evidence>
<feature type="transmembrane region" description="Helical" evidence="10">
    <location>
        <begin position="493"/>
        <end position="515"/>
    </location>
</feature>
<name>A0A6B0T9X4_9EURY</name>
<evidence type="ECO:0000256" key="3">
    <source>
        <dbReference type="ARBA" id="ARBA00022448"/>
    </source>
</evidence>
<gene>
    <name evidence="13" type="ORF">GRX03_15720</name>
</gene>
<dbReference type="Gene3D" id="3.30.70.2750">
    <property type="match status" value="1"/>
</dbReference>
<dbReference type="Proteomes" id="UP000466535">
    <property type="component" value="Unassembled WGS sequence"/>
</dbReference>
<dbReference type="EMBL" id="WUUT01000008">
    <property type="protein sequence ID" value="MXR53046.1"/>
    <property type="molecule type" value="Genomic_DNA"/>
</dbReference>
<feature type="coiled-coil region" evidence="11">
    <location>
        <begin position="85"/>
        <end position="126"/>
    </location>
</feature>